<dbReference type="RefSeq" id="WP_163177854.1">
    <property type="nucleotide sequence ID" value="NZ_JAAIWM010000001.1"/>
</dbReference>
<organism evidence="2 3">
    <name type="scientific">Bacillus mesophilus</name>
    <dbReference type="NCBI Taxonomy" id="1808955"/>
    <lineage>
        <taxon>Bacteria</taxon>
        <taxon>Bacillati</taxon>
        <taxon>Bacillota</taxon>
        <taxon>Bacilli</taxon>
        <taxon>Bacillales</taxon>
        <taxon>Bacillaceae</taxon>
        <taxon>Bacillus</taxon>
    </lineage>
</organism>
<feature type="transmembrane region" description="Helical" evidence="1">
    <location>
        <begin position="109"/>
        <end position="127"/>
    </location>
</feature>
<dbReference type="Proteomes" id="UP000481043">
    <property type="component" value="Unassembled WGS sequence"/>
</dbReference>
<reference evidence="2 3" key="1">
    <citation type="submission" date="2020-02" db="EMBL/GenBank/DDBJ databases">
        <title>Bacillus aquiflavi sp. nov., isolated from yellow water of strong flavor Chinese baijiu in Yibin region of China.</title>
        <authorList>
            <person name="Xie J."/>
        </authorList>
    </citation>
    <scope>NUCLEOTIDE SEQUENCE [LARGE SCALE GENOMIC DNA]</scope>
    <source>
        <strain evidence="2 3">SA4</strain>
    </source>
</reference>
<feature type="transmembrane region" description="Helical" evidence="1">
    <location>
        <begin position="32"/>
        <end position="55"/>
    </location>
</feature>
<keyword evidence="1" id="KW-1133">Transmembrane helix</keyword>
<name>A0A6M0Q3A8_9BACI</name>
<evidence type="ECO:0000313" key="3">
    <source>
        <dbReference type="Proteomes" id="UP000481043"/>
    </source>
</evidence>
<accession>A0A6M0Q3A8</accession>
<protein>
    <recommendedName>
        <fullName evidence="4">Yip1 domain-containing protein</fullName>
    </recommendedName>
</protein>
<feature type="transmembrane region" description="Helical" evidence="1">
    <location>
        <begin position="162"/>
        <end position="184"/>
    </location>
</feature>
<keyword evidence="1" id="KW-0472">Membrane</keyword>
<feature type="transmembrane region" description="Helical" evidence="1">
    <location>
        <begin position="196"/>
        <end position="219"/>
    </location>
</feature>
<evidence type="ECO:0008006" key="4">
    <source>
        <dbReference type="Google" id="ProtNLM"/>
    </source>
</evidence>
<keyword evidence="1" id="KW-0812">Transmembrane</keyword>
<keyword evidence="3" id="KW-1185">Reference proteome</keyword>
<feature type="transmembrane region" description="Helical" evidence="1">
    <location>
        <begin position="76"/>
        <end position="97"/>
    </location>
</feature>
<comment type="caution">
    <text evidence="2">The sequence shown here is derived from an EMBL/GenBank/DDBJ whole genome shotgun (WGS) entry which is preliminary data.</text>
</comment>
<feature type="transmembrane region" description="Helical" evidence="1">
    <location>
        <begin position="134"/>
        <end position="156"/>
    </location>
</feature>
<evidence type="ECO:0000256" key="1">
    <source>
        <dbReference type="SAM" id="Phobius"/>
    </source>
</evidence>
<dbReference type="EMBL" id="JAAIWM010000001">
    <property type="protein sequence ID" value="NEY70861.1"/>
    <property type="molecule type" value="Genomic_DNA"/>
</dbReference>
<gene>
    <name evidence="2" type="ORF">G4D63_03800</name>
</gene>
<dbReference type="AlphaFoldDB" id="A0A6M0Q3A8"/>
<sequence length="224" mass="25262">METNVQVFRGFFDSKVKIQNVSQQEQLLIKPILVKLSLLVGISVLLSAILGIVGYQSEEISKQVGQQSLEYIEALQFYHIVGIALKGLLTPVFYLFFSVLLTYYLLKEIRVGVLVHIHLLFIWLILLNQMVELVLFYFWGIPAISSPISLGIVAQILLDHPLFIHILTEVNLIYIGGLVYLTILLQSVSTKQRVEIGLIVFLVHFILALAGAGISVINIEEWMN</sequence>
<evidence type="ECO:0000313" key="2">
    <source>
        <dbReference type="EMBL" id="NEY70861.1"/>
    </source>
</evidence>
<proteinExistence type="predicted"/>